<evidence type="ECO:0000313" key="1">
    <source>
        <dbReference type="EMBL" id="JAG17387.1"/>
    </source>
</evidence>
<gene>
    <name evidence="1" type="primary">Znfx1_1</name>
    <name evidence="1" type="ORF">CM83_8132</name>
</gene>
<protein>
    <submittedName>
        <fullName evidence="1">NFX1-type zinc finger-containing protein 1</fullName>
    </submittedName>
</protein>
<sequence>MLYIFTYKLILWLTTIPKQFFIVCSSIFVTLASSHYDDIKPFLTSCTTRHSLEERMLGFHQLSSCDIVTTSIRLELLSEAADLRRFTADEIGFRTDRAFQLLLASHLHSLIYETTKPHVTALIMSQTYLREAQQLRSFKC</sequence>
<reference evidence="1" key="2">
    <citation type="submission" date="2014-07" db="EMBL/GenBank/DDBJ databases">
        <authorList>
            <person name="Hull J."/>
        </authorList>
    </citation>
    <scope>NUCLEOTIDE SEQUENCE</scope>
</reference>
<reference evidence="1" key="1">
    <citation type="journal article" date="2014" name="PLoS ONE">
        <title>Transcriptome-Based Identification of ABC Transporters in the Western Tarnished Plant Bug Lygus hesperus.</title>
        <authorList>
            <person name="Hull J.J."/>
            <person name="Chaney K."/>
            <person name="Geib S.M."/>
            <person name="Fabrick J.A."/>
            <person name="Brent C.S."/>
            <person name="Walsh D."/>
            <person name="Lavine L.C."/>
        </authorList>
    </citation>
    <scope>NUCLEOTIDE SEQUENCE</scope>
</reference>
<accession>A0A0A9X9H5</accession>
<name>A0A0A9X9H5_LYGHE</name>
<organism evidence="1">
    <name type="scientific">Lygus hesperus</name>
    <name type="common">Western plant bug</name>
    <dbReference type="NCBI Taxonomy" id="30085"/>
    <lineage>
        <taxon>Eukaryota</taxon>
        <taxon>Metazoa</taxon>
        <taxon>Ecdysozoa</taxon>
        <taxon>Arthropoda</taxon>
        <taxon>Hexapoda</taxon>
        <taxon>Insecta</taxon>
        <taxon>Pterygota</taxon>
        <taxon>Neoptera</taxon>
        <taxon>Paraneoptera</taxon>
        <taxon>Hemiptera</taxon>
        <taxon>Heteroptera</taxon>
        <taxon>Panheteroptera</taxon>
        <taxon>Cimicomorpha</taxon>
        <taxon>Miridae</taxon>
        <taxon>Mirini</taxon>
        <taxon>Lygus</taxon>
    </lineage>
</organism>
<dbReference type="AlphaFoldDB" id="A0A0A9X9H5"/>
<proteinExistence type="predicted"/>
<dbReference type="EMBL" id="GBHO01026217">
    <property type="protein sequence ID" value="JAG17387.1"/>
    <property type="molecule type" value="Transcribed_RNA"/>
</dbReference>
<feature type="non-terminal residue" evidence="1">
    <location>
        <position position="140"/>
    </location>
</feature>